<dbReference type="GO" id="GO:0005886">
    <property type="term" value="C:plasma membrane"/>
    <property type="evidence" value="ECO:0007669"/>
    <property type="project" value="UniProtKB-SubCell"/>
</dbReference>
<comment type="caution">
    <text evidence="9">The sequence shown here is derived from an EMBL/GenBank/DDBJ whole genome shotgun (WGS) entry which is preliminary data.</text>
</comment>
<gene>
    <name evidence="7" type="primary">ftsB</name>
    <name evidence="9" type="ORF">AB835_13080</name>
</gene>
<evidence type="ECO:0000256" key="4">
    <source>
        <dbReference type="ARBA" id="ARBA00022989"/>
    </source>
</evidence>
<evidence type="ECO:0000313" key="9">
    <source>
        <dbReference type="EMBL" id="ODS22635.1"/>
    </source>
</evidence>
<dbReference type="GO" id="GO:0030428">
    <property type="term" value="C:cell septum"/>
    <property type="evidence" value="ECO:0007669"/>
    <property type="project" value="TreeGrafter"/>
</dbReference>
<comment type="subcellular location">
    <subcellularLocation>
        <location evidence="7">Cell inner membrane</location>
        <topology evidence="7">Single-pass type II membrane protein</topology>
    </subcellularLocation>
    <text evidence="7">Localizes to the division septum.</text>
</comment>
<evidence type="ECO:0000256" key="5">
    <source>
        <dbReference type="ARBA" id="ARBA00023136"/>
    </source>
</evidence>
<dbReference type="GO" id="GO:0043093">
    <property type="term" value="P:FtsZ-dependent cytokinesis"/>
    <property type="evidence" value="ECO:0007669"/>
    <property type="project" value="UniProtKB-UniRule"/>
</dbReference>
<dbReference type="AlphaFoldDB" id="A0A1D2QM36"/>
<reference evidence="9 10" key="1">
    <citation type="journal article" date="2016" name="Appl. Environ. Microbiol.">
        <title>Lack of Overt Genome Reduction in the Bryostatin-Producing Bryozoan Symbiont "Candidatus Endobugula sertula".</title>
        <authorList>
            <person name="Miller I.J."/>
            <person name="Vanee N."/>
            <person name="Fong S.S."/>
            <person name="Lim-Fong G.E."/>
            <person name="Kwan J.C."/>
        </authorList>
    </citation>
    <scope>NUCLEOTIDE SEQUENCE [LARGE SCALE GENOMIC DNA]</scope>
    <source>
        <strain evidence="9">AB1-4</strain>
    </source>
</reference>
<evidence type="ECO:0000256" key="6">
    <source>
        <dbReference type="ARBA" id="ARBA00023306"/>
    </source>
</evidence>
<dbReference type="GO" id="GO:0032153">
    <property type="term" value="C:cell division site"/>
    <property type="evidence" value="ECO:0007669"/>
    <property type="project" value="UniProtKB-UniRule"/>
</dbReference>
<keyword evidence="4 7" id="KW-1133">Transmembrane helix</keyword>
<dbReference type="Proteomes" id="UP000242502">
    <property type="component" value="Unassembled WGS sequence"/>
</dbReference>
<organism evidence="9 10">
    <name type="scientific">Candidatus Endobugula sertula</name>
    <name type="common">Bugula neritina bacterial symbiont</name>
    <dbReference type="NCBI Taxonomy" id="62101"/>
    <lineage>
        <taxon>Bacteria</taxon>
        <taxon>Pseudomonadati</taxon>
        <taxon>Pseudomonadota</taxon>
        <taxon>Gammaproteobacteria</taxon>
        <taxon>Cellvibrionales</taxon>
        <taxon>Cellvibrionaceae</taxon>
        <taxon>Candidatus Endobugula</taxon>
    </lineage>
</organism>
<keyword evidence="6 7" id="KW-0131">Cell cycle</keyword>
<evidence type="ECO:0000256" key="2">
    <source>
        <dbReference type="ARBA" id="ARBA00022618"/>
    </source>
</evidence>
<dbReference type="STRING" id="62101.AB835_13080"/>
<dbReference type="InterPro" id="IPR023081">
    <property type="entry name" value="Cell_div_FtsB"/>
</dbReference>
<dbReference type="PANTHER" id="PTHR37485">
    <property type="entry name" value="CELL DIVISION PROTEIN FTSB"/>
    <property type="match status" value="1"/>
</dbReference>
<feature type="topological domain" description="Cytoplasmic" evidence="7">
    <location>
        <begin position="1"/>
        <end position="3"/>
    </location>
</feature>
<feature type="topological domain" description="Periplasmic" evidence="7">
    <location>
        <begin position="22"/>
        <end position="113"/>
    </location>
</feature>
<comment type="similarity">
    <text evidence="7">Belongs to the FtsB family.</text>
</comment>
<dbReference type="Pfam" id="PF04977">
    <property type="entry name" value="DivIC"/>
    <property type="match status" value="1"/>
</dbReference>
<dbReference type="EMBL" id="MDLC01000061">
    <property type="protein sequence ID" value="ODS22635.1"/>
    <property type="molecule type" value="Genomic_DNA"/>
</dbReference>
<dbReference type="NCBIfam" id="NF002058">
    <property type="entry name" value="PRK00888.1"/>
    <property type="match status" value="1"/>
</dbReference>
<keyword evidence="7" id="KW-0997">Cell inner membrane</keyword>
<keyword evidence="2 7" id="KW-0132">Cell division</keyword>
<comment type="function">
    <text evidence="7">Essential cell division protein. May link together the upstream cell division proteins, which are predominantly cytoplasmic, with the downstream cell division proteins, which are predominantly periplasmic.</text>
</comment>
<sequence>MRWLIVVLILLIIVIQYRLWVSEGGIGHRLELERRIEQQKAKNSRLREHNAVLAIEVEELKAGFDVIEERAREQLGMIKEGETFFMFVEPNKNSGNNKKGNAKESDDEQHDNQ</sequence>
<keyword evidence="1 7" id="KW-1003">Cell membrane</keyword>
<evidence type="ECO:0000256" key="3">
    <source>
        <dbReference type="ARBA" id="ARBA00022692"/>
    </source>
</evidence>
<proteinExistence type="inferred from homology"/>
<dbReference type="InterPro" id="IPR007060">
    <property type="entry name" value="FtsL/DivIC"/>
</dbReference>
<evidence type="ECO:0000256" key="8">
    <source>
        <dbReference type="SAM" id="MobiDB-lite"/>
    </source>
</evidence>
<feature type="region of interest" description="Disordered" evidence="8">
    <location>
        <begin position="89"/>
        <end position="113"/>
    </location>
</feature>
<name>A0A1D2QM36_9GAMM</name>
<evidence type="ECO:0000313" key="10">
    <source>
        <dbReference type="Proteomes" id="UP000242502"/>
    </source>
</evidence>
<comment type="subunit">
    <text evidence="7">Part of a complex composed of FtsB, FtsL and FtsQ.</text>
</comment>
<keyword evidence="5 7" id="KW-0472">Membrane</keyword>
<dbReference type="HAMAP" id="MF_00599">
    <property type="entry name" value="FtsB"/>
    <property type="match status" value="1"/>
</dbReference>
<accession>A0A1D2QM36</accession>
<keyword evidence="3 7" id="KW-0812">Transmembrane</keyword>
<dbReference type="PANTHER" id="PTHR37485:SF1">
    <property type="entry name" value="CELL DIVISION PROTEIN FTSB"/>
    <property type="match status" value="1"/>
</dbReference>
<protein>
    <recommendedName>
        <fullName evidence="7">Cell division protein FtsB</fullName>
    </recommendedName>
</protein>
<evidence type="ECO:0000256" key="7">
    <source>
        <dbReference type="HAMAP-Rule" id="MF_00599"/>
    </source>
</evidence>
<evidence type="ECO:0000256" key="1">
    <source>
        <dbReference type="ARBA" id="ARBA00022475"/>
    </source>
</evidence>